<dbReference type="Proteomes" id="UP000182444">
    <property type="component" value="Chromosome 1B"/>
</dbReference>
<dbReference type="VEuPathDB" id="FungiDB:YALI0_B00792g"/>
<keyword evidence="2" id="KW-0496">Mitochondrion</keyword>
<gene>
    <name evidence="4" type="ORF">B0I71DRAFT_100046</name>
    <name evidence="3" type="ORF">YALI1_B00908g</name>
</gene>
<evidence type="ECO:0000256" key="1">
    <source>
        <dbReference type="ARBA" id="ARBA00007355"/>
    </source>
</evidence>
<dbReference type="EMDB" id="EMD-4874"/>
<dbReference type="SMR" id="A0A1D8N5V2"/>
<keyword evidence="2" id="KW-0813">Transport</keyword>
<dbReference type="Proteomes" id="UP000256601">
    <property type="component" value="Unassembled WGS sequence"/>
</dbReference>
<dbReference type="EMBL" id="CP017554">
    <property type="protein sequence ID" value="AOW01011.1"/>
    <property type="molecule type" value="Genomic_DNA"/>
</dbReference>
<evidence type="ECO:0000313" key="6">
    <source>
        <dbReference type="Proteomes" id="UP000256601"/>
    </source>
</evidence>
<keyword evidence="7" id="KW-0002">3D-structure</keyword>
<comment type="function">
    <text evidence="2">Accessory subunit of the mitochondrial membrane respiratory chain NADH dehydrogenase (Complex I), that is believed not to be involved in catalysis. Complex I functions in the transfer of electrons from NADH to the respiratory chain. The immediate electron acceptor for the enzyme is believed to be ubiquinone.</text>
</comment>
<dbReference type="GO" id="GO:0005743">
    <property type="term" value="C:mitochondrial inner membrane"/>
    <property type="evidence" value="ECO:0007669"/>
    <property type="project" value="UniProtKB-SubCell"/>
</dbReference>
<evidence type="ECO:0007829" key="7">
    <source>
        <dbReference type="PDB" id="7B0N"/>
    </source>
</evidence>
<evidence type="ECO:0000313" key="4">
    <source>
        <dbReference type="EMBL" id="RDW24853.1"/>
    </source>
</evidence>
<sequence length="138" mass="16153">MSSSLYRVLRNAWEVGPRSYWKQLNSIGDTKSGRLVGTDIYGNKFYETDHQDEIHLRTRYVEYKEKDYDMSQVEPGWHFWLGYGVDTAPCNTPKEKLPIRAYPYKFQPNYTGTPGAFVTYNTLKPKISAWEPVTKQRS</sequence>
<dbReference type="Pfam" id="PF05071">
    <property type="entry name" value="NDUFA12"/>
    <property type="match status" value="1"/>
</dbReference>
<dbReference type="EMBL" id="KZ859018">
    <property type="protein sequence ID" value="RDW24853.1"/>
    <property type="molecule type" value="Genomic_DNA"/>
</dbReference>
<keyword evidence="2" id="KW-0679">Respiratory chain</keyword>
<evidence type="ECO:0000313" key="5">
    <source>
        <dbReference type="Proteomes" id="UP000182444"/>
    </source>
</evidence>
<name>A0A1D8N5V2_YARLL</name>
<dbReference type="EMDB" id="EMD-4873"/>
<dbReference type="RefSeq" id="XP_500359.1">
    <property type="nucleotide sequence ID" value="XM_500359.1"/>
</dbReference>
<dbReference type="InterPro" id="IPR007763">
    <property type="entry name" value="NDUFA12"/>
</dbReference>
<dbReference type="PDB" id="7B0N">
    <property type="method" value="EM"/>
    <property type="resolution" value="3.70 A"/>
    <property type="chains" value="f=1-138"/>
</dbReference>
<dbReference type="GO" id="GO:0006979">
    <property type="term" value="P:response to oxidative stress"/>
    <property type="evidence" value="ECO:0007669"/>
    <property type="project" value="TreeGrafter"/>
</dbReference>
<dbReference type="OMA" id="WHGWIHH"/>
<dbReference type="GO" id="GO:0045271">
    <property type="term" value="C:respiratory chain complex I"/>
    <property type="evidence" value="ECO:0007669"/>
    <property type="project" value="InterPro"/>
</dbReference>
<keyword evidence="2" id="KW-0999">Mitochondrion inner membrane</keyword>
<comment type="similarity">
    <text evidence="1 2">Belongs to the complex I NDUFA12 subunit family.</text>
</comment>
<dbReference type="PANTHER" id="PTHR12910:SF2">
    <property type="entry name" value="NADH DEHYDROGENASE [UBIQUINONE] 1 ALPHA SUBCOMPLEX SUBUNIT 12"/>
    <property type="match status" value="1"/>
</dbReference>
<dbReference type="VEuPathDB" id="FungiDB:YALI1_B00908g"/>
<proteinExistence type="evidence at protein level"/>
<keyword evidence="4" id="KW-0830">Ubiquinone</keyword>
<evidence type="ECO:0000256" key="2">
    <source>
        <dbReference type="RuleBase" id="RU363103"/>
    </source>
</evidence>
<dbReference type="EMDB" id="EMD-10711"/>
<evidence type="ECO:0000313" key="3">
    <source>
        <dbReference type="EMBL" id="AOW01011.1"/>
    </source>
</evidence>
<reference evidence="7" key="3">
    <citation type="journal article" date="2021" name="J. Biol. Chem.">
        <title>A conserved arginine residue is critical for stabilizing the N2 FeS cluster in mitochondrial complex I.</title>
        <authorList>
            <person name="Hameedi M.A."/>
            <person name="Grba D.N."/>
            <person name="Richardson K.H."/>
            <person name="Jones A.J.Y."/>
            <person name="Song W."/>
            <person name="Roessler M.M."/>
            <person name="Wright J.J."/>
            <person name="Hirst J."/>
        </authorList>
    </citation>
    <scope>STRUCTURE BY ELECTRON MICROSCOPY (3.70 ANGSTROMS)</scope>
</reference>
<organism evidence="3 5">
    <name type="scientific">Yarrowia lipolytica</name>
    <name type="common">Candida lipolytica</name>
    <dbReference type="NCBI Taxonomy" id="4952"/>
    <lineage>
        <taxon>Eukaryota</taxon>
        <taxon>Fungi</taxon>
        <taxon>Dikarya</taxon>
        <taxon>Ascomycota</taxon>
        <taxon>Saccharomycotina</taxon>
        <taxon>Dipodascomycetes</taxon>
        <taxon>Dipodascales</taxon>
        <taxon>Dipodascales incertae sedis</taxon>
        <taxon>Yarrowia</taxon>
    </lineage>
</organism>
<protein>
    <recommendedName>
        <fullName evidence="2">NADH dehydrogenase [ubiquinone] 1 alpha subcomplex subunit</fullName>
    </recommendedName>
</protein>
<comment type="subcellular location">
    <subcellularLocation>
        <location evidence="2">Mitochondrion inner membrane</location>
        <topology evidence="2">Peripheral membrane protein</topology>
        <orientation evidence="2">Matrix side</orientation>
    </subcellularLocation>
</comment>
<dbReference type="PANTHER" id="PTHR12910">
    <property type="entry name" value="NADH-UBIQUINONE OXIDOREDUCTASE SUBUNIT B17.2"/>
    <property type="match status" value="1"/>
</dbReference>
<dbReference type="OrthoDB" id="274641at2759"/>
<dbReference type="KEGG" id="yli:2907560"/>
<dbReference type="eggNOG" id="KOG3382">
    <property type="taxonomic scope" value="Eukaryota"/>
</dbReference>
<reference evidence="4 6" key="2">
    <citation type="submission" date="2018-07" db="EMBL/GenBank/DDBJ databases">
        <title>Draft Genome Assemblies for Five Robust Yarrowia lipolytica Strains Exhibiting High Lipid Production and Pentose Sugar Utilization and Sugar Alcohol Secretion from Undetoxified Lignocellulosic Biomass Hydrolysates.</title>
        <authorList>
            <consortium name="DOE Joint Genome Institute"/>
            <person name="Walker C."/>
            <person name="Ryu S."/>
            <person name="Na H."/>
            <person name="Zane M."/>
            <person name="LaButti K."/>
            <person name="Lipzen A."/>
            <person name="Haridas S."/>
            <person name="Barry K."/>
            <person name="Grigoriev I.V."/>
            <person name="Quarterman J."/>
            <person name="Slininger P."/>
            <person name="Dien B."/>
            <person name="Trinh C.T."/>
        </authorList>
    </citation>
    <scope>NUCLEOTIDE SEQUENCE [LARGE SCALE GENOMIC DNA]</scope>
    <source>
        <strain evidence="4 6">YB392</strain>
    </source>
</reference>
<dbReference type="EMDB" id="EMD-11969"/>
<dbReference type="AlphaFoldDB" id="A0A1D8N5V2"/>
<reference evidence="3 5" key="1">
    <citation type="journal article" date="2016" name="PLoS ONE">
        <title>Sequence Assembly of Yarrowia lipolytica Strain W29/CLIB89 Shows Transposable Element Diversity.</title>
        <authorList>
            <person name="Magnan C."/>
            <person name="Yu J."/>
            <person name="Chang I."/>
            <person name="Jahn E."/>
            <person name="Kanomata Y."/>
            <person name="Wu J."/>
            <person name="Zeller M."/>
            <person name="Oakes M."/>
            <person name="Baldi P."/>
            <person name="Sandmeyer S."/>
        </authorList>
    </citation>
    <scope>NUCLEOTIDE SEQUENCE [LARGE SCALE GENOMIC DNA]</scope>
    <source>
        <strain evidence="3">CLIB89</strain>
        <strain evidence="5">CLIB89(W29)</strain>
    </source>
</reference>
<keyword evidence="2" id="KW-0249">Electron transport</keyword>
<accession>A0A1D8N5V2</accession>
<keyword evidence="2" id="KW-0472">Membrane</keyword>
<dbReference type="EMDB" id="EMD-10815"/>
<dbReference type="GeneID" id="2907560"/>